<proteinExistence type="inferred from homology"/>
<dbReference type="GO" id="GO:0019323">
    <property type="term" value="P:pentose catabolic process"/>
    <property type="evidence" value="ECO:0007669"/>
    <property type="project" value="UniProtKB-UniRule"/>
</dbReference>
<dbReference type="HAMAP" id="MF_02227">
    <property type="entry name" value="RPE"/>
    <property type="match status" value="1"/>
</dbReference>
<feature type="binding site" evidence="14">
    <location>
        <position position="219"/>
    </location>
    <ligand>
        <name>substrate</name>
    </ligand>
</feature>
<dbReference type="RefSeq" id="WP_245809423.1">
    <property type="nucleotide sequence ID" value="NZ_LT828548.1"/>
</dbReference>
<evidence type="ECO:0000256" key="6">
    <source>
        <dbReference type="ARBA" id="ARBA00009541"/>
    </source>
</evidence>
<gene>
    <name evidence="10 16" type="primary">rpe</name>
    <name evidence="16" type="ORF">MTBBW1_1310089</name>
</gene>
<evidence type="ECO:0000256" key="9">
    <source>
        <dbReference type="ARBA" id="ARBA00023235"/>
    </source>
</evidence>
<feature type="binding site" evidence="10 14">
    <location>
        <position position="7"/>
    </location>
    <ligand>
        <name>substrate</name>
    </ligand>
</feature>
<feature type="active site" description="Proton donor" evidence="10 12">
    <location>
        <position position="217"/>
    </location>
</feature>
<keyword evidence="17" id="KW-1185">Reference proteome</keyword>
<dbReference type="InterPro" id="IPR026019">
    <property type="entry name" value="Ribul_P_3_epim"/>
</dbReference>
<evidence type="ECO:0000256" key="5">
    <source>
        <dbReference type="ARBA" id="ARBA00001954"/>
    </source>
</evidence>
<sequence length="267" mass="28862">MIIIAPSILSADFTKLGKELKDVEKAGADWIHIDVMDGHFVPNITYGPIIVDACRRATSLVLDVHLMIEKPDLLIPEFAKAGADYISVHAEACTHLHRTIQLIKSQVKQNSQDKRDEKDKSKKDQLKSGYHEANASTNCNSGEANTKPTNVKAGVALNPATPLSAIEWVLGDLDFVLIMSVNPGFGGQKFIPSTLEKIKLLSDMIKSKNSSAIIQVDGGVGPKTIEDVAKAGATSFVAGSAIFNTPDYTETIEGFRRQIAGVCSCKR</sequence>
<feature type="binding site" evidence="10 13">
    <location>
        <position position="65"/>
    </location>
    <ligand>
        <name>a divalent metal cation</name>
        <dbReference type="ChEBI" id="CHEBI:60240"/>
    </ligand>
</feature>
<evidence type="ECO:0000313" key="16">
    <source>
        <dbReference type="EMBL" id="SLM28391.1"/>
    </source>
</evidence>
<protein>
    <recommendedName>
        <fullName evidence="7 10">Ribulose-phosphate 3-epimerase</fullName>
        <ecNumber evidence="7 10">5.1.3.1</ecNumber>
    </recommendedName>
</protein>
<keyword evidence="10 11" id="KW-0119">Carbohydrate metabolism</keyword>
<evidence type="ECO:0000256" key="2">
    <source>
        <dbReference type="ARBA" id="ARBA00001936"/>
    </source>
</evidence>
<keyword evidence="8 10" id="KW-0479">Metal-binding</keyword>
<dbReference type="AlphaFoldDB" id="A0A1W1H7D3"/>
<comment type="cofactor">
    <cofactor evidence="10 13">
        <name>a divalent metal cation</name>
        <dbReference type="ChEBI" id="CHEBI:60240"/>
    </cofactor>
    <text evidence="10 13">Binds 1 divalent metal cation per subunit.</text>
</comment>
<feature type="compositionally biased region" description="Basic and acidic residues" evidence="15">
    <location>
        <begin position="111"/>
        <end position="130"/>
    </location>
</feature>
<feature type="binding site" evidence="10 14">
    <location>
        <position position="65"/>
    </location>
    <ligand>
        <name>substrate</name>
    </ligand>
</feature>
<feature type="active site" description="Proton acceptor" evidence="10 12">
    <location>
        <position position="34"/>
    </location>
</feature>
<comment type="cofactor">
    <cofactor evidence="5">
        <name>Fe(2+)</name>
        <dbReference type="ChEBI" id="CHEBI:29033"/>
    </cofactor>
</comment>
<feature type="binding site" evidence="10 13">
    <location>
        <position position="34"/>
    </location>
    <ligand>
        <name>a divalent metal cation</name>
        <dbReference type="ChEBI" id="CHEBI:60240"/>
    </ligand>
</feature>
<feature type="binding site" evidence="10">
    <location>
        <begin position="217"/>
        <end position="219"/>
    </location>
    <ligand>
        <name>substrate</name>
    </ligand>
</feature>
<dbReference type="STRING" id="1246637.MTBBW1_1310089"/>
<dbReference type="SUPFAM" id="SSF51366">
    <property type="entry name" value="Ribulose-phoshate binding barrel"/>
    <property type="match status" value="1"/>
</dbReference>
<feature type="binding site" evidence="10 14">
    <location>
        <begin position="184"/>
        <end position="187"/>
    </location>
    <ligand>
        <name>substrate</name>
    </ligand>
</feature>
<organism evidence="16 17">
    <name type="scientific">Desulfamplus magnetovallimortis</name>
    <dbReference type="NCBI Taxonomy" id="1246637"/>
    <lineage>
        <taxon>Bacteria</taxon>
        <taxon>Pseudomonadati</taxon>
        <taxon>Thermodesulfobacteriota</taxon>
        <taxon>Desulfobacteria</taxon>
        <taxon>Desulfobacterales</taxon>
        <taxon>Desulfobacteraceae</taxon>
        <taxon>Desulfamplus</taxon>
    </lineage>
</organism>
<evidence type="ECO:0000256" key="4">
    <source>
        <dbReference type="ARBA" id="ARBA00001947"/>
    </source>
</evidence>
<comment type="cofactor">
    <cofactor evidence="2">
        <name>Mn(2+)</name>
        <dbReference type="ChEBI" id="CHEBI:29035"/>
    </cofactor>
</comment>
<dbReference type="PANTHER" id="PTHR11749">
    <property type="entry name" value="RIBULOSE-5-PHOSPHATE-3-EPIMERASE"/>
    <property type="match status" value="1"/>
</dbReference>
<comment type="cofactor">
    <cofactor evidence="4">
        <name>Zn(2+)</name>
        <dbReference type="ChEBI" id="CHEBI:29105"/>
    </cofactor>
</comment>
<keyword evidence="13" id="KW-0862">Zinc</keyword>
<reference evidence="16 17" key="1">
    <citation type="submission" date="2017-03" db="EMBL/GenBank/DDBJ databases">
        <authorList>
            <person name="Afonso C.L."/>
            <person name="Miller P.J."/>
            <person name="Scott M.A."/>
            <person name="Spackman E."/>
            <person name="Goraichik I."/>
            <person name="Dimitrov K.M."/>
            <person name="Suarez D.L."/>
            <person name="Swayne D.E."/>
        </authorList>
    </citation>
    <scope>NUCLEOTIDE SEQUENCE [LARGE SCALE GENOMIC DNA]</scope>
    <source>
        <strain evidence="16">PRJEB14757</strain>
    </source>
</reference>
<dbReference type="EMBL" id="FWEV01000037">
    <property type="protein sequence ID" value="SLM28391.1"/>
    <property type="molecule type" value="Genomic_DNA"/>
</dbReference>
<evidence type="ECO:0000256" key="10">
    <source>
        <dbReference type="HAMAP-Rule" id="MF_02227"/>
    </source>
</evidence>
<dbReference type="EC" id="5.1.3.1" evidence="7 10"/>
<dbReference type="Proteomes" id="UP000191931">
    <property type="component" value="Unassembled WGS sequence"/>
</dbReference>
<comment type="function">
    <text evidence="10">Catalyzes the reversible epimerization of D-ribulose 5-phosphate to D-xylulose 5-phosphate.</text>
</comment>
<comment type="similarity">
    <text evidence="6 10 11">Belongs to the ribulose-phosphate 3-epimerase family.</text>
</comment>
<keyword evidence="9 10" id="KW-0413">Isomerase</keyword>
<evidence type="ECO:0000256" key="8">
    <source>
        <dbReference type="ARBA" id="ARBA00022723"/>
    </source>
</evidence>
<evidence type="ECO:0000313" key="17">
    <source>
        <dbReference type="Proteomes" id="UP000191931"/>
    </source>
</evidence>
<dbReference type="PROSITE" id="PS01085">
    <property type="entry name" value="RIBUL_P_3_EPIMER_1"/>
    <property type="match status" value="1"/>
</dbReference>
<evidence type="ECO:0000256" key="1">
    <source>
        <dbReference type="ARBA" id="ARBA00001782"/>
    </source>
</evidence>
<comment type="catalytic activity">
    <reaction evidence="1 10 11">
        <text>D-ribulose 5-phosphate = D-xylulose 5-phosphate</text>
        <dbReference type="Rhea" id="RHEA:13677"/>
        <dbReference type="ChEBI" id="CHEBI:57737"/>
        <dbReference type="ChEBI" id="CHEBI:58121"/>
        <dbReference type="EC" id="5.1.3.1"/>
    </reaction>
</comment>
<dbReference type="InterPro" id="IPR013785">
    <property type="entry name" value="Aldolase_TIM"/>
</dbReference>
<comment type="cofactor">
    <cofactor evidence="3">
        <name>Co(2+)</name>
        <dbReference type="ChEBI" id="CHEBI:48828"/>
    </cofactor>
</comment>
<evidence type="ECO:0000256" key="7">
    <source>
        <dbReference type="ARBA" id="ARBA00013188"/>
    </source>
</evidence>
<dbReference type="Pfam" id="PF00834">
    <property type="entry name" value="Ribul_P_3_epim"/>
    <property type="match status" value="2"/>
</dbReference>
<feature type="region of interest" description="Disordered" evidence="15">
    <location>
        <begin position="107"/>
        <end position="145"/>
    </location>
</feature>
<feature type="binding site" evidence="10 14">
    <location>
        <begin position="239"/>
        <end position="240"/>
    </location>
    <ligand>
        <name>substrate</name>
    </ligand>
</feature>
<evidence type="ECO:0000256" key="14">
    <source>
        <dbReference type="PIRSR" id="PIRSR001461-3"/>
    </source>
</evidence>
<dbReference type="InterPro" id="IPR000056">
    <property type="entry name" value="Ribul_P_3_epim-like"/>
</dbReference>
<dbReference type="GO" id="GO:0046872">
    <property type="term" value="F:metal ion binding"/>
    <property type="evidence" value="ECO:0007669"/>
    <property type="project" value="UniProtKB-UniRule"/>
</dbReference>
<evidence type="ECO:0000256" key="15">
    <source>
        <dbReference type="SAM" id="MobiDB-lite"/>
    </source>
</evidence>
<dbReference type="CDD" id="cd00429">
    <property type="entry name" value="RPE"/>
    <property type="match status" value="1"/>
</dbReference>
<dbReference type="InterPro" id="IPR011060">
    <property type="entry name" value="RibuloseP-bd_barrel"/>
</dbReference>
<feature type="binding site" evidence="10 13">
    <location>
        <position position="32"/>
    </location>
    <ligand>
        <name>a divalent metal cation</name>
        <dbReference type="ChEBI" id="CHEBI:60240"/>
    </ligand>
</feature>
<dbReference type="GO" id="GO:0004750">
    <property type="term" value="F:D-ribulose-phosphate 3-epimerase activity"/>
    <property type="evidence" value="ECO:0007669"/>
    <property type="project" value="UniProtKB-UniRule"/>
</dbReference>
<keyword evidence="13" id="KW-0464">Manganese</keyword>
<keyword evidence="13" id="KW-0170">Cobalt</keyword>
<evidence type="ECO:0000256" key="13">
    <source>
        <dbReference type="PIRSR" id="PIRSR001461-2"/>
    </source>
</evidence>
<feature type="binding site" evidence="10 13">
    <location>
        <position position="217"/>
    </location>
    <ligand>
        <name>a divalent metal cation</name>
        <dbReference type="ChEBI" id="CHEBI:60240"/>
    </ligand>
</feature>
<evidence type="ECO:0000256" key="3">
    <source>
        <dbReference type="ARBA" id="ARBA00001941"/>
    </source>
</evidence>
<feature type="compositionally biased region" description="Polar residues" evidence="15">
    <location>
        <begin position="134"/>
        <end position="145"/>
    </location>
</feature>
<name>A0A1W1H7D3_9BACT</name>
<evidence type="ECO:0000256" key="11">
    <source>
        <dbReference type="PIRNR" id="PIRNR001461"/>
    </source>
</evidence>
<dbReference type="GO" id="GO:0006098">
    <property type="term" value="P:pentose-phosphate shunt"/>
    <property type="evidence" value="ECO:0007669"/>
    <property type="project" value="InterPro"/>
</dbReference>
<dbReference type="PIRSF" id="PIRSF001461">
    <property type="entry name" value="RPE"/>
    <property type="match status" value="1"/>
</dbReference>
<dbReference type="Gene3D" id="3.20.20.70">
    <property type="entry name" value="Aldolase class I"/>
    <property type="match status" value="1"/>
</dbReference>
<accession>A0A1W1H7D3</accession>
<dbReference type="PROSITE" id="PS01086">
    <property type="entry name" value="RIBUL_P_3_EPIMER_2"/>
    <property type="match status" value="1"/>
</dbReference>
<comment type="pathway">
    <text evidence="10">Carbohydrate degradation.</text>
</comment>
<evidence type="ECO:0000256" key="12">
    <source>
        <dbReference type="PIRSR" id="PIRSR001461-1"/>
    </source>
</evidence>